<dbReference type="OrthoDB" id="2532515at2"/>
<evidence type="ECO:0000256" key="2">
    <source>
        <dbReference type="SAM" id="SignalP"/>
    </source>
</evidence>
<feature type="chain" id="PRO_5039313000" evidence="2">
    <location>
        <begin position="27"/>
        <end position="356"/>
    </location>
</feature>
<dbReference type="AlphaFoldDB" id="A0A5R9GAG1"/>
<keyword evidence="4" id="KW-1185">Reference proteome</keyword>
<feature type="region of interest" description="Disordered" evidence="1">
    <location>
        <begin position="291"/>
        <end position="310"/>
    </location>
</feature>
<proteinExistence type="predicted"/>
<dbReference type="EMBL" id="VCIW01000015">
    <property type="protein sequence ID" value="TLS50378.1"/>
    <property type="molecule type" value="Genomic_DNA"/>
</dbReference>
<feature type="signal peptide" evidence="2">
    <location>
        <begin position="1"/>
        <end position="26"/>
    </location>
</feature>
<evidence type="ECO:0000313" key="3">
    <source>
        <dbReference type="EMBL" id="TLS50378.1"/>
    </source>
</evidence>
<evidence type="ECO:0000256" key="1">
    <source>
        <dbReference type="SAM" id="MobiDB-lite"/>
    </source>
</evidence>
<keyword evidence="2" id="KW-0732">Signal</keyword>
<dbReference type="Proteomes" id="UP000309676">
    <property type="component" value="Unassembled WGS sequence"/>
</dbReference>
<name>A0A5R9GAG1_9BACL</name>
<dbReference type="RefSeq" id="WP_138196088.1">
    <property type="nucleotide sequence ID" value="NZ_VCIW01000015.1"/>
</dbReference>
<comment type="caution">
    <text evidence="3">The sequence shown here is derived from an EMBL/GenBank/DDBJ whole genome shotgun (WGS) entry which is preliminary data.</text>
</comment>
<feature type="compositionally biased region" description="Low complexity" evidence="1">
    <location>
        <begin position="299"/>
        <end position="310"/>
    </location>
</feature>
<gene>
    <name evidence="3" type="ORF">FE782_20335</name>
</gene>
<sequence length="356" mass="37358">MMNTVRARRKPLLRAAAFAVALLALLAGCERTPARDYAAEGEAWKARIADAYERNASLDNYRFEGSIAFPTKGEPTAAAGPAALLPMLGEGLSWSGILYRDPLRLEADVRFEGTAGGDGAAAQSVPLLAQDGLLYVSIPPVNAPDEYFAIDLAEAEAGTGPLPIRPLLDAAAAFDDLAYAIVDRVDPQWIRTPDVALDGDGGAAESDPAEEPRRFVVEVTEENAEHVAAAFREGYAVWAERLPPELGADRLSIAGDASFSLAPGGSIAISLDENGYVVDQAVELDVVRGAEASSEDGSATDASSSAENASSDRFAYAVRLTEPNGSPELTKTVPPNVIPFKDVLAFLLSGADAANP</sequence>
<accession>A0A5R9GAG1</accession>
<reference evidence="3 4" key="1">
    <citation type="submission" date="2019-05" db="EMBL/GenBank/DDBJ databases">
        <authorList>
            <person name="Narsing Rao M.P."/>
            <person name="Li W.J."/>
        </authorList>
    </citation>
    <scope>NUCLEOTIDE SEQUENCE [LARGE SCALE GENOMIC DNA]</scope>
    <source>
        <strain evidence="3 4">SYSU_K30003</strain>
    </source>
</reference>
<organism evidence="3 4">
    <name type="scientific">Paenibacillus antri</name>
    <dbReference type="NCBI Taxonomy" id="2582848"/>
    <lineage>
        <taxon>Bacteria</taxon>
        <taxon>Bacillati</taxon>
        <taxon>Bacillota</taxon>
        <taxon>Bacilli</taxon>
        <taxon>Bacillales</taxon>
        <taxon>Paenibacillaceae</taxon>
        <taxon>Paenibacillus</taxon>
    </lineage>
</organism>
<protein>
    <submittedName>
        <fullName evidence="3">Uncharacterized protein</fullName>
    </submittedName>
</protein>
<dbReference type="PROSITE" id="PS51257">
    <property type="entry name" value="PROKAR_LIPOPROTEIN"/>
    <property type="match status" value="1"/>
</dbReference>
<evidence type="ECO:0000313" key="4">
    <source>
        <dbReference type="Proteomes" id="UP000309676"/>
    </source>
</evidence>